<dbReference type="PANTHER" id="PTHR45458:SF3">
    <property type="entry name" value="CHAIN DEHYDROGENASE (ATSC), PUTATIVE-RELATED"/>
    <property type="match status" value="1"/>
</dbReference>
<organism evidence="1 2">
    <name type="scientific">Calocera viscosa (strain TUFC12733)</name>
    <dbReference type="NCBI Taxonomy" id="1330018"/>
    <lineage>
        <taxon>Eukaryota</taxon>
        <taxon>Fungi</taxon>
        <taxon>Dikarya</taxon>
        <taxon>Basidiomycota</taxon>
        <taxon>Agaricomycotina</taxon>
        <taxon>Dacrymycetes</taxon>
        <taxon>Dacrymycetales</taxon>
        <taxon>Dacrymycetaceae</taxon>
        <taxon>Calocera</taxon>
    </lineage>
</organism>
<dbReference type="OrthoDB" id="9876299at2759"/>
<accession>A0A167HDL4</accession>
<reference evidence="1 2" key="1">
    <citation type="journal article" date="2016" name="Mol. Biol. Evol.">
        <title>Comparative Genomics of Early-Diverging Mushroom-Forming Fungi Provides Insights into the Origins of Lignocellulose Decay Capabilities.</title>
        <authorList>
            <person name="Nagy L.G."/>
            <person name="Riley R."/>
            <person name="Tritt A."/>
            <person name="Adam C."/>
            <person name="Daum C."/>
            <person name="Floudas D."/>
            <person name="Sun H."/>
            <person name="Yadav J.S."/>
            <person name="Pangilinan J."/>
            <person name="Larsson K.H."/>
            <person name="Matsuura K."/>
            <person name="Barry K."/>
            <person name="Labutti K."/>
            <person name="Kuo R."/>
            <person name="Ohm R.A."/>
            <person name="Bhattacharya S.S."/>
            <person name="Shirouzu T."/>
            <person name="Yoshinaga Y."/>
            <person name="Martin F.M."/>
            <person name="Grigoriev I.V."/>
            <person name="Hibbett D.S."/>
        </authorList>
    </citation>
    <scope>NUCLEOTIDE SEQUENCE [LARGE SCALE GENOMIC DNA]</scope>
    <source>
        <strain evidence="1 2">TUFC12733</strain>
    </source>
</reference>
<protein>
    <submittedName>
        <fullName evidence="1">NAD(P)-binding protein</fullName>
    </submittedName>
</protein>
<dbReference type="SUPFAM" id="SSF51735">
    <property type="entry name" value="NAD(P)-binding Rossmann-fold domains"/>
    <property type="match status" value="1"/>
</dbReference>
<keyword evidence="2" id="KW-1185">Reference proteome</keyword>
<gene>
    <name evidence="1" type="ORF">CALVIDRAFT_521586</name>
</gene>
<dbReference type="Gene3D" id="3.40.50.720">
    <property type="entry name" value="NAD(P)-binding Rossmann-like Domain"/>
    <property type="match status" value="1"/>
</dbReference>
<dbReference type="InterPro" id="IPR052184">
    <property type="entry name" value="SDR_enzymes"/>
</dbReference>
<dbReference type="GO" id="GO:0016616">
    <property type="term" value="F:oxidoreductase activity, acting on the CH-OH group of donors, NAD or NADP as acceptor"/>
    <property type="evidence" value="ECO:0007669"/>
    <property type="project" value="TreeGrafter"/>
</dbReference>
<name>A0A167HDL4_CALVF</name>
<evidence type="ECO:0000313" key="1">
    <source>
        <dbReference type="EMBL" id="KZO91514.1"/>
    </source>
</evidence>
<dbReference type="InterPro" id="IPR002347">
    <property type="entry name" value="SDR_fam"/>
</dbReference>
<dbReference type="Pfam" id="PF00106">
    <property type="entry name" value="adh_short"/>
    <property type="match status" value="1"/>
</dbReference>
<dbReference type="EMBL" id="KV417322">
    <property type="protein sequence ID" value="KZO91514.1"/>
    <property type="molecule type" value="Genomic_DNA"/>
</dbReference>
<dbReference type="PRINTS" id="PR00081">
    <property type="entry name" value="GDHRDH"/>
</dbReference>
<dbReference type="Proteomes" id="UP000076738">
    <property type="component" value="Unassembled WGS sequence"/>
</dbReference>
<sequence length="265" mass="28573">MPSYVVAGASRGLGLEFVKQLLAKGNLVFAIARTPDKAAGLQALKGDKNLYILKGDITKPEDMKAAAEATAKITGGSIDVLINNAAYRSYDGNYNAIDDFESDELLIRSFNNNWNTDVVGVVLTTNAFIPLLAKGQLKKVLTLSSGLGDPAFNLETEFEWCVAYSVAKCALEMVNIKYAAKYKKEGWLFLAISPGVVSTAEEAPPADVLPKLQTMAGQFKQAAPHWTGPITPADSVSKMLAILDKTGPDMSGKFISHLGNREQWL</sequence>
<dbReference type="PANTHER" id="PTHR45458">
    <property type="entry name" value="SHORT-CHAIN DEHYDROGENASE/REDUCTASE SDR"/>
    <property type="match status" value="1"/>
</dbReference>
<dbReference type="AlphaFoldDB" id="A0A167HDL4"/>
<dbReference type="InterPro" id="IPR036291">
    <property type="entry name" value="NAD(P)-bd_dom_sf"/>
</dbReference>
<proteinExistence type="predicted"/>
<evidence type="ECO:0000313" key="2">
    <source>
        <dbReference type="Proteomes" id="UP000076738"/>
    </source>
</evidence>